<gene>
    <name evidence="2" type="ORF">H0194_05915</name>
</gene>
<keyword evidence="1" id="KW-0472">Membrane</keyword>
<keyword evidence="1" id="KW-1133">Transmembrane helix</keyword>
<organism evidence="2 3">
    <name type="scientific">Corynebacterium incognita</name>
    <dbReference type="NCBI Taxonomy" id="2754725"/>
    <lineage>
        <taxon>Bacteria</taxon>
        <taxon>Bacillati</taxon>
        <taxon>Actinomycetota</taxon>
        <taxon>Actinomycetes</taxon>
        <taxon>Mycobacteriales</taxon>
        <taxon>Corynebacteriaceae</taxon>
        <taxon>Corynebacterium</taxon>
    </lineage>
</organism>
<evidence type="ECO:0000313" key="2">
    <source>
        <dbReference type="EMBL" id="QNE88650.1"/>
    </source>
</evidence>
<dbReference type="AlphaFoldDB" id="A0A7G7CM34"/>
<proteinExistence type="predicted"/>
<dbReference type="RefSeq" id="WP_185175040.1">
    <property type="nucleotide sequence ID" value="NZ_CP059404.1"/>
</dbReference>
<dbReference type="EMBL" id="CP059404">
    <property type="protein sequence ID" value="QNE88650.1"/>
    <property type="molecule type" value="Genomic_DNA"/>
</dbReference>
<evidence type="ECO:0000313" key="3">
    <source>
        <dbReference type="Proteomes" id="UP000515743"/>
    </source>
</evidence>
<dbReference type="Proteomes" id="UP000515743">
    <property type="component" value="Chromosome"/>
</dbReference>
<accession>A0A7G7CM34</accession>
<dbReference type="Pfam" id="PF11193">
    <property type="entry name" value="DUF2812"/>
    <property type="match status" value="1"/>
</dbReference>
<keyword evidence="1" id="KW-0812">Transmembrane</keyword>
<evidence type="ECO:0000256" key="1">
    <source>
        <dbReference type="SAM" id="Phobius"/>
    </source>
</evidence>
<keyword evidence="3" id="KW-1185">Reference proteome</keyword>
<sequence>MKTVKLSGGMAFSQDRELETFSRMAARGKRLVGLGALGHGWSFEDAEPEQAVFDVAYESEPDSGYFELFDKAGWTPVLSHGNMHVFKAAPGTPPVHTTVESQRDELVALRNFFARYAVVPVGVFVIVGVLTSIVDWNEWVEFGLLFVAFIPLVYAVMPLIAYTVKLSR</sequence>
<dbReference type="KEGG" id="cik:H0194_05915"/>
<feature type="transmembrane region" description="Helical" evidence="1">
    <location>
        <begin position="142"/>
        <end position="164"/>
    </location>
</feature>
<protein>
    <submittedName>
        <fullName evidence="2">DUF2812 domain-containing protein</fullName>
    </submittedName>
</protein>
<name>A0A7G7CM34_9CORY</name>
<dbReference type="InterPro" id="IPR021359">
    <property type="entry name" value="DUF2812"/>
</dbReference>
<feature type="transmembrane region" description="Helical" evidence="1">
    <location>
        <begin position="113"/>
        <end position="136"/>
    </location>
</feature>
<reference evidence="2 3" key="1">
    <citation type="submission" date="2020-07" db="EMBL/GenBank/DDBJ databases">
        <title>Complete genome and description of Corynebacterium incognita strain Marseille-Q3630 sp. nov.</title>
        <authorList>
            <person name="Boxberger M."/>
        </authorList>
    </citation>
    <scope>NUCLEOTIDE SEQUENCE [LARGE SCALE GENOMIC DNA]</scope>
    <source>
        <strain evidence="2 3">Marseille-Q3630</strain>
    </source>
</reference>